<feature type="region of interest" description="Disordered" evidence="1">
    <location>
        <begin position="35"/>
        <end position="59"/>
    </location>
</feature>
<name>A0ABW7APA8_9ACTN</name>
<evidence type="ECO:0000313" key="2">
    <source>
        <dbReference type="EMBL" id="MFG1709233.1"/>
    </source>
</evidence>
<accession>A0ABW7APA8</accession>
<proteinExistence type="predicted"/>
<evidence type="ECO:0000313" key="3">
    <source>
        <dbReference type="Proteomes" id="UP001603978"/>
    </source>
</evidence>
<evidence type="ECO:0008006" key="4">
    <source>
        <dbReference type="Google" id="ProtNLM"/>
    </source>
</evidence>
<evidence type="ECO:0000256" key="1">
    <source>
        <dbReference type="SAM" id="MobiDB-lite"/>
    </source>
</evidence>
<protein>
    <recommendedName>
        <fullName evidence="4">Rho termination factor, N-terminal domain</fullName>
    </recommendedName>
</protein>
<dbReference type="Proteomes" id="UP001603978">
    <property type="component" value="Unassembled WGS sequence"/>
</dbReference>
<dbReference type="EMBL" id="JBICRM010000034">
    <property type="protein sequence ID" value="MFG1709233.1"/>
    <property type="molecule type" value="Genomic_DNA"/>
</dbReference>
<dbReference type="RefSeq" id="WP_393173809.1">
    <property type="nucleotide sequence ID" value="NZ_JBICRM010000034.1"/>
</dbReference>
<organism evidence="2 3">
    <name type="scientific">Nonomuraea marmarensis</name>
    <dbReference type="NCBI Taxonomy" id="3351344"/>
    <lineage>
        <taxon>Bacteria</taxon>
        <taxon>Bacillati</taxon>
        <taxon>Actinomycetota</taxon>
        <taxon>Actinomycetes</taxon>
        <taxon>Streptosporangiales</taxon>
        <taxon>Streptosporangiaceae</taxon>
        <taxon>Nonomuraea</taxon>
    </lineage>
</organism>
<gene>
    <name evidence="2" type="ORF">ACFLIM_39185</name>
</gene>
<comment type="caution">
    <text evidence="2">The sequence shown here is derived from an EMBL/GenBank/DDBJ whole genome shotgun (WGS) entry which is preliminary data.</text>
</comment>
<sequence>MYVYRNSNNGDIYETPQRSARLDALPNWLLIDAADEQPNEQLAEPVPVPPARPSRPLDTDNRAAWVEYAISRGMAGRDARALSKASLVKEFGQEEEDDDA</sequence>
<reference evidence="2 3" key="1">
    <citation type="submission" date="2024-10" db="EMBL/GenBank/DDBJ databases">
        <authorList>
            <person name="Topkara A.R."/>
            <person name="Saygin H."/>
        </authorList>
    </citation>
    <scope>NUCLEOTIDE SEQUENCE [LARGE SCALE GENOMIC DNA]</scope>
    <source>
        <strain evidence="2 3">M3C6</strain>
    </source>
</reference>
<keyword evidence="3" id="KW-1185">Reference proteome</keyword>